<dbReference type="InterPro" id="IPR003591">
    <property type="entry name" value="Leu-rich_rpt_typical-subtyp"/>
</dbReference>
<proteinExistence type="predicted"/>
<dbReference type="InterPro" id="IPR055414">
    <property type="entry name" value="LRR_R13L4/SHOC2-like"/>
</dbReference>
<dbReference type="InterPro" id="IPR058922">
    <property type="entry name" value="WHD_DRP"/>
</dbReference>
<dbReference type="InterPro" id="IPR036388">
    <property type="entry name" value="WH-like_DNA-bd_sf"/>
</dbReference>
<feature type="domain" description="Disease resistance protein winged helix" evidence="4">
    <location>
        <begin position="141"/>
        <end position="216"/>
    </location>
</feature>
<dbReference type="PROSITE" id="PS51450">
    <property type="entry name" value="LRR"/>
    <property type="match status" value="1"/>
</dbReference>
<name>A0A8R7UE10_TRIUA</name>
<dbReference type="EnsemblPlants" id="TuG1812G0500000007.01.T01">
    <property type="protein sequence ID" value="TuG1812G0500000007.01.T01"/>
    <property type="gene ID" value="TuG1812G0500000007.01"/>
</dbReference>
<dbReference type="InterPro" id="IPR027417">
    <property type="entry name" value="P-loop_NTPase"/>
</dbReference>
<dbReference type="Gene3D" id="1.10.8.430">
    <property type="entry name" value="Helical domain of apoptotic protease-activating factors"/>
    <property type="match status" value="1"/>
</dbReference>
<dbReference type="GO" id="GO:0043531">
    <property type="term" value="F:ADP binding"/>
    <property type="evidence" value="ECO:0007669"/>
    <property type="project" value="InterPro"/>
</dbReference>
<accession>A0A8R7UE10</accession>
<evidence type="ECO:0008006" key="9">
    <source>
        <dbReference type="Google" id="ProtNLM"/>
    </source>
</evidence>
<evidence type="ECO:0000256" key="1">
    <source>
        <dbReference type="ARBA" id="ARBA00022614"/>
    </source>
</evidence>
<keyword evidence="8" id="KW-1185">Reference proteome</keyword>
<feature type="domain" description="R13L1/DRL21-like LRR repeat region" evidence="6">
    <location>
        <begin position="524"/>
        <end position="639"/>
    </location>
</feature>
<dbReference type="Pfam" id="PF00560">
    <property type="entry name" value="LRR_1"/>
    <property type="match status" value="1"/>
</dbReference>
<dbReference type="InterPro" id="IPR042197">
    <property type="entry name" value="Apaf_helical"/>
</dbReference>
<organism evidence="7 8">
    <name type="scientific">Triticum urartu</name>
    <name type="common">Red wild einkorn</name>
    <name type="synonym">Crithodium urartu</name>
    <dbReference type="NCBI Taxonomy" id="4572"/>
    <lineage>
        <taxon>Eukaryota</taxon>
        <taxon>Viridiplantae</taxon>
        <taxon>Streptophyta</taxon>
        <taxon>Embryophyta</taxon>
        <taxon>Tracheophyta</taxon>
        <taxon>Spermatophyta</taxon>
        <taxon>Magnoliopsida</taxon>
        <taxon>Liliopsida</taxon>
        <taxon>Poales</taxon>
        <taxon>Poaceae</taxon>
        <taxon>BOP clade</taxon>
        <taxon>Pooideae</taxon>
        <taxon>Triticodae</taxon>
        <taxon>Triticeae</taxon>
        <taxon>Triticinae</taxon>
        <taxon>Triticum</taxon>
    </lineage>
</organism>
<evidence type="ECO:0000256" key="2">
    <source>
        <dbReference type="ARBA" id="ARBA00022737"/>
    </source>
</evidence>
<evidence type="ECO:0000313" key="8">
    <source>
        <dbReference type="Proteomes" id="UP000015106"/>
    </source>
</evidence>
<keyword evidence="1" id="KW-0433">Leucine-rich repeat</keyword>
<evidence type="ECO:0000313" key="7">
    <source>
        <dbReference type="EnsemblPlants" id="TuG1812G0500000007.01.T01"/>
    </source>
</evidence>
<dbReference type="Pfam" id="PF23559">
    <property type="entry name" value="WHD_DRP"/>
    <property type="match status" value="1"/>
</dbReference>
<reference evidence="8" key="1">
    <citation type="journal article" date="2013" name="Nature">
        <title>Draft genome of the wheat A-genome progenitor Triticum urartu.</title>
        <authorList>
            <person name="Ling H.Q."/>
            <person name="Zhao S."/>
            <person name="Liu D."/>
            <person name="Wang J."/>
            <person name="Sun H."/>
            <person name="Zhang C."/>
            <person name="Fan H."/>
            <person name="Li D."/>
            <person name="Dong L."/>
            <person name="Tao Y."/>
            <person name="Gao C."/>
            <person name="Wu H."/>
            <person name="Li Y."/>
            <person name="Cui Y."/>
            <person name="Guo X."/>
            <person name="Zheng S."/>
            <person name="Wang B."/>
            <person name="Yu K."/>
            <person name="Liang Q."/>
            <person name="Yang W."/>
            <person name="Lou X."/>
            <person name="Chen J."/>
            <person name="Feng M."/>
            <person name="Jian J."/>
            <person name="Zhang X."/>
            <person name="Luo G."/>
            <person name="Jiang Y."/>
            <person name="Liu J."/>
            <person name="Wang Z."/>
            <person name="Sha Y."/>
            <person name="Zhang B."/>
            <person name="Wu H."/>
            <person name="Tang D."/>
            <person name="Shen Q."/>
            <person name="Xue P."/>
            <person name="Zou S."/>
            <person name="Wang X."/>
            <person name="Liu X."/>
            <person name="Wang F."/>
            <person name="Yang Y."/>
            <person name="An X."/>
            <person name="Dong Z."/>
            <person name="Zhang K."/>
            <person name="Zhang X."/>
            <person name="Luo M.C."/>
            <person name="Dvorak J."/>
            <person name="Tong Y."/>
            <person name="Wang J."/>
            <person name="Yang H."/>
            <person name="Li Z."/>
            <person name="Wang D."/>
            <person name="Zhang A."/>
            <person name="Wang J."/>
        </authorList>
    </citation>
    <scope>NUCLEOTIDE SEQUENCE</scope>
    <source>
        <strain evidence="8">cv. G1812</strain>
    </source>
</reference>
<dbReference type="InterPro" id="IPR056789">
    <property type="entry name" value="LRR_R13L1-DRL21"/>
</dbReference>
<dbReference type="Pfam" id="PF23598">
    <property type="entry name" value="LRR_14"/>
    <property type="match status" value="1"/>
</dbReference>
<evidence type="ECO:0000259" key="6">
    <source>
        <dbReference type="Pfam" id="PF25019"/>
    </source>
</evidence>
<dbReference type="SMART" id="SM00369">
    <property type="entry name" value="LRR_TYP"/>
    <property type="match status" value="3"/>
</dbReference>
<dbReference type="InterPro" id="IPR032675">
    <property type="entry name" value="LRR_dom_sf"/>
</dbReference>
<dbReference type="SUPFAM" id="SSF52058">
    <property type="entry name" value="L domain-like"/>
    <property type="match status" value="2"/>
</dbReference>
<dbReference type="PANTHER" id="PTHR36766:SF73">
    <property type="entry name" value="NB-ARC DOMAIN-CONTAINING PROTEIN"/>
    <property type="match status" value="1"/>
</dbReference>
<dbReference type="InterPro" id="IPR001611">
    <property type="entry name" value="Leu-rich_rpt"/>
</dbReference>
<dbReference type="Gene3D" id="1.10.10.10">
    <property type="entry name" value="Winged helix-like DNA-binding domain superfamily/Winged helix DNA-binding domain"/>
    <property type="match status" value="1"/>
</dbReference>
<reference evidence="7" key="2">
    <citation type="submission" date="2018-03" db="EMBL/GenBank/DDBJ databases">
        <title>The Triticum urartu genome reveals the dynamic nature of wheat genome evolution.</title>
        <authorList>
            <person name="Ling H."/>
            <person name="Ma B."/>
            <person name="Shi X."/>
            <person name="Liu H."/>
            <person name="Dong L."/>
            <person name="Sun H."/>
            <person name="Cao Y."/>
            <person name="Gao Q."/>
            <person name="Zheng S."/>
            <person name="Li Y."/>
            <person name="Yu Y."/>
            <person name="Du H."/>
            <person name="Qi M."/>
            <person name="Li Y."/>
            <person name="Yu H."/>
            <person name="Cui Y."/>
            <person name="Wang N."/>
            <person name="Chen C."/>
            <person name="Wu H."/>
            <person name="Zhao Y."/>
            <person name="Zhang J."/>
            <person name="Li Y."/>
            <person name="Zhou W."/>
            <person name="Zhang B."/>
            <person name="Hu W."/>
            <person name="Eijk M."/>
            <person name="Tang J."/>
            <person name="Witsenboer H."/>
            <person name="Zhao S."/>
            <person name="Li Z."/>
            <person name="Zhang A."/>
            <person name="Wang D."/>
            <person name="Liang C."/>
        </authorList>
    </citation>
    <scope>NUCLEOTIDE SEQUENCE [LARGE SCALE GENOMIC DNA]</scope>
    <source>
        <strain evidence="7">cv. G1812</strain>
    </source>
</reference>
<evidence type="ECO:0000256" key="3">
    <source>
        <dbReference type="ARBA" id="ARBA00022821"/>
    </source>
</evidence>
<keyword evidence="3" id="KW-0611">Plant defense</keyword>
<feature type="domain" description="Disease resistance R13L4/SHOC-2-like LRR" evidence="5">
    <location>
        <begin position="319"/>
        <end position="408"/>
    </location>
</feature>
<dbReference type="Gramene" id="TuG1812G0500000007.01.T01">
    <property type="protein sequence ID" value="TuG1812G0500000007.01.T01"/>
    <property type="gene ID" value="TuG1812G0500000007.01"/>
</dbReference>
<evidence type="ECO:0000259" key="5">
    <source>
        <dbReference type="Pfam" id="PF23598"/>
    </source>
</evidence>
<dbReference type="Proteomes" id="UP000015106">
    <property type="component" value="Chromosome 5"/>
</dbReference>
<protein>
    <recommendedName>
        <fullName evidence="9">NB-ARC domain-containing protein</fullName>
    </recommendedName>
</protein>
<sequence length="986" mass="111789">MLMPHLGSKVIVVTTRDEAIARKVSSTVMPFKLDILTDDMCWTIIKQKSSFENRPDKKQLEQIGRDIAIKCGGMALAAQSLGYMLRDMTSDKWQSVRDSYIWNLSTSEDPSLRNHEVLASLLLSYSHMPEFLKLCFSYCAIFRKGQKIKKYDLIHQWIALGFTGPSRILGPMQLCEKYVSQLLGMSFLEYSKAPQRGQRDKYVTLFTMHDLVHDLARAILADQVNDKGSPGGNSCHYALITYCSKPLQLSPSYLENIRALHFRACHEIELHGGAFSPAKCIHVLDLSECLIQKLPDCIGQLKQLRYLRAPRIRDKMIPNCITELSELTYLNLRDSHISALPESIGDMKGLMHLDLAGCAGICEFPKSFAELNQLVHLDLSDRYYTKLHLSLSDTIGNLINLRYLNLMGCINSWGVPDDQVGNLLHSVSTLSNLEHLDLSYNSNLSTIPESISNLRKLHTLDLSCCCNLEKLPDSMYQMVSLKVLIVDKEVTLDESMLSRLNFASLPQFVVHASSDKCCSYISLLQHTNTDDLMIDRLENVKSSEEAQSIELIDKRNIEVLRFEWTSAAQRFVDDKDVLEKLVPPSSVQKLTIVGYRSVSLPGWFMDITRYLPNLLEINLYDFPRCKKLPPLGLLRNLEYPGLHRMDGLEEWTTTHYSGKEGSNELMFPKLQRLTIEQCAKLRIKSCLPRAMYLYIKDCDTMLSSCGESSSHSGTSSSSPLTCLNVAESKVPMHQWRLLHHLPALRWLTITGCSDLTTSPHIIHNLSFLTELCLKFLSQAELPRWLVELTSLEQLTLRGCASMTLPEWLGELPSLKRFELWNCKGIRYLPDSIQQLTKLEHLSIHDCPTLEKRCESKENKRKLSHIKEVVPSSLRADPIHGTLMGKVRRDVVRSDVMNTRRPAHITKIVPSSLRADPIRCTLIGKVRQGVLRSAVMNTPGFTEEDLRVAVSHLEETFHGSVYMGTLVEKGPVVPVRTGLLSRFLNRD</sequence>
<dbReference type="AlphaFoldDB" id="A0A8R7UE10"/>
<dbReference type="SUPFAM" id="SSF52540">
    <property type="entry name" value="P-loop containing nucleoside triphosphate hydrolases"/>
    <property type="match status" value="1"/>
</dbReference>
<keyword evidence="2" id="KW-0677">Repeat</keyword>
<dbReference type="GO" id="GO:0006952">
    <property type="term" value="P:defense response"/>
    <property type="evidence" value="ECO:0007669"/>
    <property type="project" value="UniProtKB-KW"/>
</dbReference>
<dbReference type="PANTHER" id="PTHR36766">
    <property type="entry name" value="PLANT BROAD-SPECTRUM MILDEW RESISTANCE PROTEIN RPW8"/>
    <property type="match status" value="1"/>
</dbReference>
<dbReference type="Pfam" id="PF25019">
    <property type="entry name" value="LRR_R13L1-DRL21"/>
    <property type="match status" value="2"/>
</dbReference>
<dbReference type="Gene3D" id="3.80.10.10">
    <property type="entry name" value="Ribonuclease Inhibitor"/>
    <property type="match status" value="3"/>
</dbReference>
<evidence type="ECO:0000259" key="4">
    <source>
        <dbReference type="Pfam" id="PF23559"/>
    </source>
</evidence>
<reference evidence="7" key="3">
    <citation type="submission" date="2022-06" db="UniProtKB">
        <authorList>
            <consortium name="EnsemblPlants"/>
        </authorList>
    </citation>
    <scope>IDENTIFICATION</scope>
</reference>
<feature type="domain" description="R13L1/DRL21-like LRR repeat region" evidence="6">
    <location>
        <begin position="789"/>
        <end position="846"/>
    </location>
</feature>